<feature type="domain" description="Sigma-54 factor interaction" evidence="3">
    <location>
        <begin position="165"/>
        <end position="394"/>
    </location>
</feature>
<evidence type="ECO:0000256" key="2">
    <source>
        <dbReference type="ARBA" id="ARBA00022840"/>
    </source>
</evidence>
<dbReference type="PROSITE" id="PS50045">
    <property type="entry name" value="SIGMA54_INTERACT_4"/>
    <property type="match status" value="1"/>
</dbReference>
<dbReference type="InterPro" id="IPR027417">
    <property type="entry name" value="P-loop_NTPase"/>
</dbReference>
<dbReference type="CDD" id="cd00009">
    <property type="entry name" value="AAA"/>
    <property type="match status" value="1"/>
</dbReference>
<gene>
    <name evidence="4" type="ORF">ACED38_07565</name>
</gene>
<proteinExistence type="predicted"/>
<comment type="caution">
    <text evidence="4">The sequence shown here is derived from an EMBL/GenBank/DDBJ whole genome shotgun (WGS) entry which is preliminary data.</text>
</comment>
<dbReference type="SMART" id="SM00382">
    <property type="entry name" value="AAA"/>
    <property type="match status" value="1"/>
</dbReference>
<dbReference type="SUPFAM" id="SSF52540">
    <property type="entry name" value="P-loop containing nucleoside triphosphate hydrolases"/>
    <property type="match status" value="1"/>
</dbReference>
<keyword evidence="5" id="KW-1185">Reference proteome</keyword>
<dbReference type="InterPro" id="IPR003593">
    <property type="entry name" value="AAA+_ATPase"/>
</dbReference>
<organism evidence="4 5">
    <name type="scientific">Vibrio cortegadensis</name>
    <dbReference type="NCBI Taxonomy" id="1328770"/>
    <lineage>
        <taxon>Bacteria</taxon>
        <taxon>Pseudomonadati</taxon>
        <taxon>Pseudomonadota</taxon>
        <taxon>Gammaproteobacteria</taxon>
        <taxon>Vibrionales</taxon>
        <taxon>Vibrionaceae</taxon>
        <taxon>Vibrio</taxon>
    </lineage>
</organism>
<evidence type="ECO:0000256" key="1">
    <source>
        <dbReference type="ARBA" id="ARBA00022741"/>
    </source>
</evidence>
<keyword evidence="1" id="KW-0547">Nucleotide-binding</keyword>
<keyword evidence="2" id="KW-0067">ATP-binding</keyword>
<evidence type="ECO:0000259" key="3">
    <source>
        <dbReference type="PROSITE" id="PS50045"/>
    </source>
</evidence>
<sequence>MKKEHVLLCWQSVRAGNDVLINAVKKLESKLGIQIDRVMLLQQDKTPSFTADGLNRRIQTEIIELADPTDHAEVYQRVVEQVLPKVGSVVNLHINTSPGTPAMHSVWLVLHAGGRFSPSTKLWSTQWNPKTSRTSLKPVNFNVSTYMSEIRHRSFSEPNLAIYEVEPASKKRKEAFEQLKRFTLIPNIPILVLGERGTGKTRLIETFVKATKQKEVVTVACGGLDSSVAESFIFGHKKGAFTGAISDREGILKSANGKVLFLDEVQDLPQIVQRKLVRVLQDHQHCYRPVGADKEETSSFELVCASNKSFSELTEVLDADFLDRIAMLKVIIPPLRDCRKDLEHDWQKVWYELNIGEGYPKVAPKNKEIEQVLQSDDLRGNMRDLQKLAVLIMAYWDTSDVKKCINTGLTCWKKDRNSFVGHPIDDNASLTREEHVNRFKSDLANWAKNTHGTWEEAAEHLNCSEKTLRNDVKALDK</sequence>
<dbReference type="RefSeq" id="WP_371730120.1">
    <property type="nucleotide sequence ID" value="NZ_JBGOOT010000004.1"/>
</dbReference>
<dbReference type="EMBL" id="JBGOOT010000004">
    <property type="protein sequence ID" value="MEZ8194744.1"/>
    <property type="molecule type" value="Genomic_DNA"/>
</dbReference>
<dbReference type="Gene3D" id="3.40.50.300">
    <property type="entry name" value="P-loop containing nucleotide triphosphate hydrolases"/>
    <property type="match status" value="1"/>
</dbReference>
<name>A0ABV4M5F7_9VIBR</name>
<accession>A0ABV4M5F7</accession>
<evidence type="ECO:0000313" key="5">
    <source>
        <dbReference type="Proteomes" id="UP001569153"/>
    </source>
</evidence>
<dbReference type="Proteomes" id="UP001569153">
    <property type="component" value="Unassembled WGS sequence"/>
</dbReference>
<protein>
    <submittedName>
        <fullName evidence="4">Sigma 54-interacting transcriptional regulator</fullName>
    </submittedName>
</protein>
<dbReference type="InterPro" id="IPR002078">
    <property type="entry name" value="Sigma_54_int"/>
</dbReference>
<evidence type="ECO:0000313" key="4">
    <source>
        <dbReference type="EMBL" id="MEZ8194744.1"/>
    </source>
</evidence>
<reference evidence="4 5" key="1">
    <citation type="submission" date="2024-06" db="EMBL/GenBank/DDBJ databases">
        <authorList>
            <person name="Steensen K."/>
            <person name="Seneca J."/>
            <person name="Bartlau N."/>
            <person name="Yu A.X."/>
            <person name="Polz M.F."/>
        </authorList>
    </citation>
    <scope>NUCLEOTIDE SEQUENCE [LARGE SCALE GENOMIC DNA]</scope>
    <source>
        <strain evidence="4 5">FF146</strain>
    </source>
</reference>
<dbReference type="PANTHER" id="PTHR32071">
    <property type="entry name" value="TRANSCRIPTIONAL REGULATORY PROTEIN"/>
    <property type="match status" value="1"/>
</dbReference>
<dbReference type="Pfam" id="PF00158">
    <property type="entry name" value="Sigma54_activat"/>
    <property type="match status" value="1"/>
</dbReference>